<evidence type="ECO:0000256" key="3">
    <source>
        <dbReference type="SAM" id="Phobius"/>
    </source>
</evidence>
<evidence type="ECO:0000313" key="5">
    <source>
        <dbReference type="Proteomes" id="UP001150941"/>
    </source>
</evidence>
<keyword evidence="5" id="KW-1185">Reference proteome</keyword>
<dbReference type="GO" id="GO:0008061">
    <property type="term" value="F:chitin binding"/>
    <property type="evidence" value="ECO:0007669"/>
    <property type="project" value="UniProtKB-KW"/>
</dbReference>
<comment type="caution">
    <text evidence="4">The sequence shown here is derived from an EMBL/GenBank/DDBJ whole genome shotgun (WGS) entry which is preliminary data.</text>
</comment>
<keyword evidence="3" id="KW-0812">Transmembrane</keyword>
<dbReference type="OrthoDB" id="1046782at2759"/>
<reference evidence="4" key="1">
    <citation type="submission" date="2022-11" db="EMBL/GenBank/DDBJ databases">
        <authorList>
            <person name="Petersen C."/>
        </authorList>
    </citation>
    <scope>NUCLEOTIDE SEQUENCE</scope>
    <source>
        <strain evidence="4">IBT 19713</strain>
    </source>
</reference>
<evidence type="ECO:0000313" key="4">
    <source>
        <dbReference type="EMBL" id="KAJ5248888.1"/>
    </source>
</evidence>
<dbReference type="RefSeq" id="XP_058335667.1">
    <property type="nucleotide sequence ID" value="XM_058469636.1"/>
</dbReference>
<dbReference type="PANTHER" id="PTHR47700">
    <property type="entry name" value="V CHITINASE, PUTATIVE (AFU_ORTHOLOGUE AFUA_6G13720)-RELATED"/>
    <property type="match status" value="1"/>
</dbReference>
<dbReference type="InterPro" id="IPR053214">
    <property type="entry name" value="LysM12-like"/>
</dbReference>
<name>A0A9W9PLS8_9EURO</name>
<protein>
    <submittedName>
        <fullName evidence="4">Uncharacterized protein</fullName>
    </submittedName>
</protein>
<dbReference type="Proteomes" id="UP001150941">
    <property type="component" value="Unassembled WGS sequence"/>
</dbReference>
<proteinExistence type="predicted"/>
<organism evidence="4 5">
    <name type="scientific">Penicillium chermesinum</name>
    <dbReference type="NCBI Taxonomy" id="63820"/>
    <lineage>
        <taxon>Eukaryota</taxon>
        <taxon>Fungi</taxon>
        <taxon>Dikarya</taxon>
        <taxon>Ascomycota</taxon>
        <taxon>Pezizomycotina</taxon>
        <taxon>Eurotiomycetes</taxon>
        <taxon>Eurotiomycetidae</taxon>
        <taxon>Eurotiales</taxon>
        <taxon>Aspergillaceae</taxon>
        <taxon>Penicillium</taxon>
    </lineage>
</organism>
<dbReference type="AlphaFoldDB" id="A0A9W9PLS8"/>
<accession>A0A9W9PLS8</accession>
<dbReference type="PANTHER" id="PTHR47700:SF2">
    <property type="entry name" value="CHITINASE"/>
    <property type="match status" value="1"/>
</dbReference>
<keyword evidence="3" id="KW-0472">Membrane</keyword>
<keyword evidence="1" id="KW-0147">Chitin-binding</keyword>
<keyword evidence="2" id="KW-0843">Virulence</keyword>
<dbReference type="GeneID" id="83196939"/>
<reference evidence="4" key="2">
    <citation type="journal article" date="2023" name="IMA Fungus">
        <title>Comparative genomic study of the Penicillium genus elucidates a diverse pangenome and 15 lateral gene transfer events.</title>
        <authorList>
            <person name="Petersen C."/>
            <person name="Sorensen T."/>
            <person name="Nielsen M.R."/>
            <person name="Sondergaard T.E."/>
            <person name="Sorensen J.L."/>
            <person name="Fitzpatrick D.A."/>
            <person name="Frisvad J.C."/>
            <person name="Nielsen K.L."/>
        </authorList>
    </citation>
    <scope>NUCLEOTIDE SEQUENCE</scope>
    <source>
        <strain evidence="4">IBT 19713</strain>
    </source>
</reference>
<sequence>MFKSGHGSWDTRVAGYVSNYELFVHIGETLDGNPNNISIKQYEDEGNILIYDGNWVSWLTPESYAARRAWTDGLNFAGTSDWAADLNTTYGKNGTGDELPTDGEDNYQICDYGRSFDDLDSLNSMLDTAYANYTAVNNGYDELYGYYVKYMEKLVPEVLSYEFMFNLSETGKHAPTPKPGIGMNYGATYELIDEDGYNAKLGDLGLEPDWVVLADYTYKYAYEAQRYGEVDREWSIHNFPTKNESMEVPNPKDIITKGLPNMDDLRTQLSATMMDIMLGQWINGTAADAVQVYSAPIFLMMQAVDGMAQVKQLGTKEEEDEEDEEAERKRKKNFILLIISVVLMFVPVVGEEFAAAAGLATLARSMAIAGELANGAYALFDTIDDPSSAVVNVLGMLFGLGNIAKIARDGKGIASAAKVRTAMKSSEVSSLGTSSSVMTIRSSRS</sequence>
<keyword evidence="3" id="KW-1133">Transmembrane helix</keyword>
<evidence type="ECO:0000256" key="2">
    <source>
        <dbReference type="ARBA" id="ARBA00023026"/>
    </source>
</evidence>
<feature type="transmembrane region" description="Helical" evidence="3">
    <location>
        <begin position="334"/>
        <end position="350"/>
    </location>
</feature>
<evidence type="ECO:0000256" key="1">
    <source>
        <dbReference type="ARBA" id="ARBA00022669"/>
    </source>
</evidence>
<gene>
    <name evidence="4" type="ORF">N7468_000339</name>
</gene>
<dbReference type="EMBL" id="JAPQKS010000001">
    <property type="protein sequence ID" value="KAJ5248888.1"/>
    <property type="molecule type" value="Genomic_DNA"/>
</dbReference>